<evidence type="ECO:0000313" key="1">
    <source>
        <dbReference type="EMBL" id="EGT46866.1"/>
    </source>
</evidence>
<accession>G0P776</accession>
<dbReference type="InParanoid" id="G0P776"/>
<dbReference type="AlphaFoldDB" id="G0P776"/>
<dbReference type="HOGENOM" id="CLU_2833435_0_0_1"/>
<sequence>MFSIVNLEARIAKQSPYIPLSTIPTAYALTNRLWIQNTNIYSTHLALNATTNGLFSEDEMIITDNV</sequence>
<protein>
    <submittedName>
        <fullName evidence="1">Uncharacterized protein</fullName>
    </submittedName>
</protein>
<reference evidence="2" key="1">
    <citation type="submission" date="2011-07" db="EMBL/GenBank/DDBJ databases">
        <authorList>
            <consortium name="Caenorhabditis brenneri Sequencing and Analysis Consortium"/>
            <person name="Wilson R.K."/>
        </authorList>
    </citation>
    <scope>NUCLEOTIDE SEQUENCE [LARGE SCALE GENOMIC DNA]</scope>
    <source>
        <strain evidence="2">PB2801</strain>
    </source>
</reference>
<keyword evidence="2" id="KW-1185">Reference proteome</keyword>
<gene>
    <name evidence="1" type="ORF">CAEBREN_00347</name>
</gene>
<proteinExistence type="predicted"/>
<evidence type="ECO:0000313" key="2">
    <source>
        <dbReference type="Proteomes" id="UP000008068"/>
    </source>
</evidence>
<dbReference type="EMBL" id="GL380109">
    <property type="protein sequence ID" value="EGT46866.1"/>
    <property type="molecule type" value="Genomic_DNA"/>
</dbReference>
<name>G0P776_CAEBE</name>
<dbReference type="Proteomes" id="UP000008068">
    <property type="component" value="Unassembled WGS sequence"/>
</dbReference>
<organism evidence="2">
    <name type="scientific">Caenorhabditis brenneri</name>
    <name type="common">Nematode worm</name>
    <dbReference type="NCBI Taxonomy" id="135651"/>
    <lineage>
        <taxon>Eukaryota</taxon>
        <taxon>Metazoa</taxon>
        <taxon>Ecdysozoa</taxon>
        <taxon>Nematoda</taxon>
        <taxon>Chromadorea</taxon>
        <taxon>Rhabditida</taxon>
        <taxon>Rhabditina</taxon>
        <taxon>Rhabditomorpha</taxon>
        <taxon>Rhabditoidea</taxon>
        <taxon>Rhabditidae</taxon>
        <taxon>Peloderinae</taxon>
        <taxon>Caenorhabditis</taxon>
    </lineage>
</organism>